<evidence type="ECO:0000259" key="1">
    <source>
        <dbReference type="Pfam" id="PF12867"/>
    </source>
</evidence>
<evidence type="ECO:0000313" key="2">
    <source>
        <dbReference type="EMBL" id="MCS3709570.1"/>
    </source>
</evidence>
<dbReference type="Gene3D" id="1.20.120.450">
    <property type="entry name" value="dinb family like domain"/>
    <property type="match status" value="1"/>
</dbReference>
<evidence type="ECO:0000313" key="3">
    <source>
        <dbReference type="EMBL" id="MCS3951027.1"/>
    </source>
</evidence>
<dbReference type="EMBL" id="JANUAE010000003">
    <property type="protein sequence ID" value="MCS3709570.1"/>
    <property type="molecule type" value="Genomic_DNA"/>
</dbReference>
<dbReference type="Proteomes" id="UP001155110">
    <property type="component" value="Unassembled WGS sequence"/>
</dbReference>
<dbReference type="EMBL" id="JANUBB010000003">
    <property type="protein sequence ID" value="MCS3951027.1"/>
    <property type="molecule type" value="Genomic_DNA"/>
</dbReference>
<dbReference type="Proteomes" id="UP001155057">
    <property type="component" value="Unassembled WGS sequence"/>
</dbReference>
<dbReference type="AlphaFoldDB" id="A0A9X2PM96"/>
<dbReference type="Proteomes" id="UP001155144">
    <property type="component" value="Unassembled WGS sequence"/>
</dbReference>
<protein>
    <recommendedName>
        <fullName evidence="1">DinB-like domain-containing protein</fullName>
    </recommendedName>
</protein>
<dbReference type="InterPro" id="IPR024775">
    <property type="entry name" value="DinB-like"/>
</dbReference>
<name>A0A9X2PM96_9BACT</name>
<evidence type="ECO:0000313" key="4">
    <source>
        <dbReference type="EMBL" id="MCS4121733.1"/>
    </source>
</evidence>
<dbReference type="SUPFAM" id="SSF109854">
    <property type="entry name" value="DinB/YfiT-like putative metalloenzymes"/>
    <property type="match status" value="1"/>
</dbReference>
<reference evidence="2" key="1">
    <citation type="submission" date="2022-08" db="EMBL/GenBank/DDBJ databases">
        <title>Genomic Encyclopedia of Type Strains, Phase V (KMG-V): Genome sequencing to study the core and pangenomes of soil and plant-associated prokaryotes.</title>
        <authorList>
            <person name="Whitman W."/>
        </authorList>
    </citation>
    <scope>NUCLEOTIDE SEQUENCE</scope>
    <source>
        <strain evidence="3">SP2017</strain>
        <strain evidence="5">SP3002</strain>
        <strain evidence="4">SP3026</strain>
        <strain evidence="2">SP3049</strain>
    </source>
</reference>
<dbReference type="Pfam" id="PF12867">
    <property type="entry name" value="DinB_2"/>
    <property type="match status" value="1"/>
</dbReference>
<accession>A0A9X2PM96</accession>
<comment type="caution">
    <text evidence="2">The sequence shown here is derived from an EMBL/GenBank/DDBJ whole genome shotgun (WGS) entry which is preliminary data.</text>
</comment>
<dbReference type="Proteomes" id="UP001155010">
    <property type="component" value="Unassembled WGS sequence"/>
</dbReference>
<dbReference type="RefSeq" id="WP_103015645.1">
    <property type="nucleotide sequence ID" value="NZ_CALTRY010000002.1"/>
</dbReference>
<gene>
    <name evidence="4" type="ORF">GGP45_002086</name>
    <name evidence="2" type="ORF">GGP61_001173</name>
    <name evidence="3" type="ORF">GGP83_000968</name>
    <name evidence="5" type="ORF">GGP99_001816</name>
</gene>
<organism evidence="2 6">
    <name type="scientific">Salinibacter ruber</name>
    <dbReference type="NCBI Taxonomy" id="146919"/>
    <lineage>
        <taxon>Bacteria</taxon>
        <taxon>Pseudomonadati</taxon>
        <taxon>Rhodothermota</taxon>
        <taxon>Rhodothermia</taxon>
        <taxon>Rhodothermales</taxon>
        <taxon>Salinibacteraceae</taxon>
        <taxon>Salinibacter</taxon>
    </lineage>
</organism>
<dbReference type="GeneID" id="83727417"/>
<evidence type="ECO:0000313" key="5">
    <source>
        <dbReference type="EMBL" id="MCS4157849.1"/>
    </source>
</evidence>
<dbReference type="EMBL" id="JANUBL010000003">
    <property type="protein sequence ID" value="MCS4121733.1"/>
    <property type="molecule type" value="Genomic_DNA"/>
</dbReference>
<dbReference type="EMBL" id="JANTZM010000008">
    <property type="protein sequence ID" value="MCS4157849.1"/>
    <property type="molecule type" value="Genomic_DNA"/>
</dbReference>
<proteinExistence type="predicted"/>
<feature type="domain" description="DinB-like" evidence="1">
    <location>
        <begin position="32"/>
        <end position="161"/>
    </location>
</feature>
<sequence>MEETIDIAEARAEDPEALRDALVDQFGYLVDEITALRTVVDGLPDEILGGRPEPDALTMKELYGAIATLDAEVRRTRVDRIVDEEEPDLAPVDVDAEVYDAGWNDRAIDDILQEVKGARRALTERLETLPLDAWHRAATLEDETLTLFGLVHRMTKNDFQRLRDLGYRLHGAHLSEDDEPLPT</sequence>
<dbReference type="InterPro" id="IPR034660">
    <property type="entry name" value="DinB/YfiT-like"/>
</dbReference>
<evidence type="ECO:0000313" key="6">
    <source>
        <dbReference type="Proteomes" id="UP001155057"/>
    </source>
</evidence>